<dbReference type="InterPro" id="IPR001487">
    <property type="entry name" value="Bromodomain"/>
</dbReference>
<keyword evidence="4 8" id="KW-0103">Bromodomain</keyword>
<comment type="caution">
    <text evidence="11">The sequence shown here is derived from an EMBL/GenBank/DDBJ whole genome shotgun (WGS) entry which is preliminary data.</text>
</comment>
<sequence>MPARGDGLSPHKNLRRSSRDHARLYSSLKENQLGVSDREIERIFGRSSDYRTHSVRYTRSGRKINDNPYYAYDGFSSDDDEVVRRPERRLTYRQQMAAAMEQSAKIATSGMERRNSDSRRRKRVYLDEDDLDEPIPETSEPKEDQIPTRRSTRQRSVQADSAEQEQDKDYKELSSSPTRPRRNTRNRSRIRLESEEPKDENGVKEEAEGELQETSEEPETGEPKNEPETEPPEQPIEEEEEEEEKDEEEEDEEDTEEEEEFQQKRRTYSLRQRRPAVVTFRQEQDRELRERRSVRNQQREERANRRSRRSHRSLGGGSRHRQRSDTDSSGDDGPRYDRKGRIHLDRTRFMPINMSEKELASTSHVLHDRIRKAGCGAGSSDIDPMSLDESVTFEQVGGLSSHIQCLKEMILFPMLYPEIFSTFNINPPKGVIFYGPPGTGKTLVARALANECRKGANKVAFFMRKGADCLSKWVGESERQLRLLFDQAYSMRPSIIFFDEIDGLAPVRSSKQDQIHASIVSTLLALMDGLDSRGEVVVIGATNRLDTIDPALRRPGRFDRELRFSLPDVNARRQILNIHTSKWENNKPSDETIEAITDATSGYCGADLKFLCTEAVLIALRLRYPHIYMSSERLRLNVGTIKVEKEHFMHAMRRITPASRRDLTIPSRPLDERTSILLEDVVNNLISTRIPQGYKTLDSLESSTTTELEKVVRALEPHPTVPAVRLLICGSLAVADGGQTSYVLPAVLSRLDHLPVFSLSVSSLLSDGRPEEAFSHVVQAALRASTTGPCILLIPSIDEWQEVVPVAVQQMLITFLESMTGFTPILFLASLNSSFEDASDYVRDIFRHGNCVAMPSARRTLRERYFEHVTAPAFVPPKVFDASKYEKPDVETDANAPEATRKLSEPEARELEKMYMSLLRQLRIFLRDRLNRLARDRRFADFYAPVKESDAEDYYEIIKNPMCLTDMMDKLDRKAYNHADEFLADIRLITDNALEYNPSDTADGRLIRHMAAGLRDVAIELLDSELDENFVENLENTSRLLQEAGITPEEEKLIEMPRGFVRKAPWSVKNSLKNEIERWAKEREKEAKKNGTTVTTMAPEVGTPVRSHKRKRSKSYNLPGCKKRKTVKHDDNEEDEETGDDEEMEEVEVEVKENTEEVSNSDEPHVSPSATDSPNVVVEKEPELVISKHEIDVLIEKCVNKSEGWSVSELERLAPVMSHKIEQYRNEWDRTSLPSQLMEIVDEWQPRISESVQQAPTKNGIMNGH</sequence>
<dbReference type="InterPro" id="IPR003959">
    <property type="entry name" value="ATPase_AAA_core"/>
</dbReference>
<dbReference type="GO" id="GO:0005524">
    <property type="term" value="F:ATP binding"/>
    <property type="evidence" value="ECO:0007669"/>
    <property type="project" value="UniProtKB-KW"/>
</dbReference>
<feature type="region of interest" description="Disordered" evidence="9">
    <location>
        <begin position="99"/>
        <end position="344"/>
    </location>
</feature>
<protein>
    <recommendedName>
        <fullName evidence="6">Tat-binding homolog 7</fullName>
    </recommendedName>
    <alternativeName>
        <fullName evidence="7">Lin-48 expression abnormal protein 1</fullName>
    </alternativeName>
</protein>
<dbReference type="InterPro" id="IPR003593">
    <property type="entry name" value="AAA+_ATPase"/>
</dbReference>
<feature type="compositionally biased region" description="Basic and acidic residues" evidence="9">
    <location>
        <begin position="332"/>
        <end position="344"/>
    </location>
</feature>
<dbReference type="GO" id="GO:0045815">
    <property type="term" value="P:transcription initiation-coupled chromatin remodeling"/>
    <property type="evidence" value="ECO:0007669"/>
    <property type="project" value="TreeGrafter"/>
</dbReference>
<dbReference type="InterPro" id="IPR045199">
    <property type="entry name" value="ATAD2-like"/>
</dbReference>
<evidence type="ECO:0000256" key="1">
    <source>
        <dbReference type="ARBA" id="ARBA00006914"/>
    </source>
</evidence>
<evidence type="ECO:0000256" key="6">
    <source>
        <dbReference type="ARBA" id="ARBA00074192"/>
    </source>
</evidence>
<feature type="compositionally biased region" description="Acidic residues" evidence="9">
    <location>
        <begin position="1132"/>
        <end position="1148"/>
    </location>
</feature>
<feature type="compositionally biased region" description="Basic residues" evidence="9">
    <location>
        <begin position="305"/>
        <end position="322"/>
    </location>
</feature>
<comment type="similarity">
    <text evidence="1">Belongs to the AAA ATPase family.</text>
</comment>
<keyword evidence="2" id="KW-0547">Nucleotide-binding</keyword>
<feature type="domain" description="Bromo" evidence="10">
    <location>
        <begin position="942"/>
        <end position="1004"/>
    </location>
</feature>
<feature type="compositionally biased region" description="Basic and acidic residues" evidence="9">
    <location>
        <begin position="282"/>
        <end position="304"/>
    </location>
</feature>
<dbReference type="PANTHER" id="PTHR23069:SF0">
    <property type="entry name" value="TAT-BINDING HOMOLOG 7"/>
    <property type="match status" value="1"/>
</dbReference>
<proteinExistence type="inferred from homology"/>
<evidence type="ECO:0000256" key="9">
    <source>
        <dbReference type="SAM" id="MobiDB-lite"/>
    </source>
</evidence>
<dbReference type="PRINTS" id="PR00503">
    <property type="entry name" value="BROMODOMAIN"/>
</dbReference>
<dbReference type="FunFam" id="3.40.50.300:FF:000061">
    <property type="entry name" value="ATPase family, AAA domain-containing 2"/>
    <property type="match status" value="1"/>
</dbReference>
<evidence type="ECO:0000259" key="10">
    <source>
        <dbReference type="PROSITE" id="PS50014"/>
    </source>
</evidence>
<dbReference type="SUPFAM" id="SSF47370">
    <property type="entry name" value="Bromodomain"/>
    <property type="match status" value="1"/>
</dbReference>
<dbReference type="Gene3D" id="3.40.50.300">
    <property type="entry name" value="P-loop containing nucleotide triphosphate hydrolases"/>
    <property type="match status" value="1"/>
</dbReference>
<dbReference type="GO" id="GO:0006334">
    <property type="term" value="P:nucleosome assembly"/>
    <property type="evidence" value="ECO:0007669"/>
    <property type="project" value="TreeGrafter"/>
</dbReference>
<dbReference type="InterPro" id="IPR036427">
    <property type="entry name" value="Bromodomain-like_sf"/>
</dbReference>
<dbReference type="Gene3D" id="1.10.8.60">
    <property type="match status" value="1"/>
</dbReference>
<comment type="function">
    <text evidence="5">Thought to form a complex that enhances transcription from repetitive DNA sequences by modulating chromatin structure.</text>
</comment>
<dbReference type="FunFam" id="1.10.8.60:FF:000016">
    <property type="entry name" value="ATPase family AAA domain-containing protein 2B"/>
    <property type="match status" value="1"/>
</dbReference>
<dbReference type="SMART" id="SM00297">
    <property type="entry name" value="BROMO"/>
    <property type="match status" value="1"/>
</dbReference>
<dbReference type="GO" id="GO:0005634">
    <property type="term" value="C:nucleus"/>
    <property type="evidence" value="ECO:0007669"/>
    <property type="project" value="TreeGrafter"/>
</dbReference>
<feature type="region of interest" description="Disordered" evidence="9">
    <location>
        <begin position="1"/>
        <end position="22"/>
    </location>
</feature>
<dbReference type="PANTHER" id="PTHR23069">
    <property type="entry name" value="AAA DOMAIN-CONTAINING"/>
    <property type="match status" value="1"/>
</dbReference>
<feature type="compositionally biased region" description="Basic residues" evidence="9">
    <location>
        <begin position="264"/>
        <end position="274"/>
    </location>
</feature>
<feature type="region of interest" description="Disordered" evidence="9">
    <location>
        <begin position="1083"/>
        <end position="1176"/>
    </location>
</feature>
<dbReference type="InterPro" id="IPR027417">
    <property type="entry name" value="P-loop_NTPase"/>
</dbReference>
<name>A0A8S1FDT0_9PELO</name>
<dbReference type="PROSITE" id="PS00633">
    <property type="entry name" value="BROMODOMAIN_1"/>
    <property type="match status" value="1"/>
</dbReference>
<feature type="compositionally biased region" description="Acidic residues" evidence="9">
    <location>
        <begin position="228"/>
        <end position="260"/>
    </location>
</feature>
<gene>
    <name evidence="11" type="ORF">CBOVIS_LOCUS11012</name>
</gene>
<dbReference type="GO" id="GO:0016887">
    <property type="term" value="F:ATP hydrolysis activity"/>
    <property type="evidence" value="ECO:0007669"/>
    <property type="project" value="InterPro"/>
</dbReference>
<dbReference type="Pfam" id="PF17862">
    <property type="entry name" value="AAA_lid_3"/>
    <property type="match status" value="1"/>
</dbReference>
<evidence type="ECO:0000256" key="3">
    <source>
        <dbReference type="ARBA" id="ARBA00022840"/>
    </source>
</evidence>
<dbReference type="Gene3D" id="1.20.920.10">
    <property type="entry name" value="Bromodomain-like"/>
    <property type="match status" value="1"/>
</dbReference>
<keyword evidence="12" id="KW-1185">Reference proteome</keyword>
<dbReference type="GO" id="GO:0042393">
    <property type="term" value="F:histone binding"/>
    <property type="evidence" value="ECO:0007669"/>
    <property type="project" value="TreeGrafter"/>
</dbReference>
<evidence type="ECO:0000256" key="4">
    <source>
        <dbReference type="ARBA" id="ARBA00023117"/>
    </source>
</evidence>
<dbReference type="PROSITE" id="PS00674">
    <property type="entry name" value="AAA"/>
    <property type="match status" value="1"/>
</dbReference>
<dbReference type="Proteomes" id="UP000494206">
    <property type="component" value="Unassembled WGS sequence"/>
</dbReference>
<evidence type="ECO:0000313" key="12">
    <source>
        <dbReference type="Proteomes" id="UP000494206"/>
    </source>
</evidence>
<evidence type="ECO:0000256" key="2">
    <source>
        <dbReference type="ARBA" id="ARBA00022741"/>
    </source>
</evidence>
<dbReference type="Pfam" id="PF00004">
    <property type="entry name" value="AAA"/>
    <property type="match status" value="1"/>
</dbReference>
<feature type="compositionally biased region" description="Acidic residues" evidence="9">
    <location>
        <begin position="207"/>
        <end position="220"/>
    </location>
</feature>
<feature type="compositionally biased region" description="Basic and acidic residues" evidence="9">
    <location>
        <begin position="190"/>
        <end position="206"/>
    </location>
</feature>
<keyword evidence="3" id="KW-0067">ATP-binding</keyword>
<dbReference type="GO" id="GO:0003682">
    <property type="term" value="F:chromatin binding"/>
    <property type="evidence" value="ECO:0007669"/>
    <property type="project" value="TreeGrafter"/>
</dbReference>
<accession>A0A8S1FDT0</accession>
<dbReference type="InterPro" id="IPR003960">
    <property type="entry name" value="ATPase_AAA_CS"/>
</dbReference>
<dbReference type="OrthoDB" id="5421at2759"/>
<evidence type="ECO:0000313" key="11">
    <source>
        <dbReference type="EMBL" id="CAB3409352.1"/>
    </source>
</evidence>
<dbReference type="InterPro" id="IPR041569">
    <property type="entry name" value="AAA_lid_3"/>
</dbReference>
<dbReference type="InterPro" id="IPR018359">
    <property type="entry name" value="Bromodomain_CS"/>
</dbReference>
<feature type="compositionally biased region" description="Basic residues" evidence="9">
    <location>
        <begin position="179"/>
        <end position="189"/>
    </location>
</feature>
<evidence type="ECO:0000256" key="8">
    <source>
        <dbReference type="PROSITE-ProRule" id="PRU00035"/>
    </source>
</evidence>
<dbReference type="Pfam" id="PF00439">
    <property type="entry name" value="Bromodomain"/>
    <property type="match status" value="1"/>
</dbReference>
<evidence type="ECO:0000256" key="7">
    <source>
        <dbReference type="ARBA" id="ARBA00075625"/>
    </source>
</evidence>
<reference evidence="11 12" key="1">
    <citation type="submission" date="2020-04" db="EMBL/GenBank/DDBJ databases">
        <authorList>
            <person name="Laetsch R D."/>
            <person name="Stevens L."/>
            <person name="Kumar S."/>
            <person name="Blaxter L. M."/>
        </authorList>
    </citation>
    <scope>NUCLEOTIDE SEQUENCE [LARGE SCALE GENOMIC DNA]</scope>
</reference>
<dbReference type="SUPFAM" id="SSF52540">
    <property type="entry name" value="P-loop containing nucleoside triphosphate hydrolases"/>
    <property type="match status" value="2"/>
</dbReference>
<dbReference type="AlphaFoldDB" id="A0A8S1FDT0"/>
<dbReference type="GO" id="GO:0006337">
    <property type="term" value="P:nucleosome disassembly"/>
    <property type="evidence" value="ECO:0007669"/>
    <property type="project" value="TreeGrafter"/>
</dbReference>
<dbReference type="EMBL" id="CADEPM010000008">
    <property type="protein sequence ID" value="CAB3409352.1"/>
    <property type="molecule type" value="Genomic_DNA"/>
</dbReference>
<organism evidence="11 12">
    <name type="scientific">Caenorhabditis bovis</name>
    <dbReference type="NCBI Taxonomy" id="2654633"/>
    <lineage>
        <taxon>Eukaryota</taxon>
        <taxon>Metazoa</taxon>
        <taxon>Ecdysozoa</taxon>
        <taxon>Nematoda</taxon>
        <taxon>Chromadorea</taxon>
        <taxon>Rhabditida</taxon>
        <taxon>Rhabditina</taxon>
        <taxon>Rhabditomorpha</taxon>
        <taxon>Rhabditoidea</taxon>
        <taxon>Rhabditidae</taxon>
        <taxon>Peloderinae</taxon>
        <taxon>Caenorhabditis</taxon>
    </lineage>
</organism>
<dbReference type="SMART" id="SM00382">
    <property type="entry name" value="AAA"/>
    <property type="match status" value="1"/>
</dbReference>
<dbReference type="PROSITE" id="PS50014">
    <property type="entry name" value="BROMODOMAIN_2"/>
    <property type="match status" value="1"/>
</dbReference>
<evidence type="ECO:0000256" key="5">
    <source>
        <dbReference type="ARBA" id="ARBA00057193"/>
    </source>
</evidence>